<keyword evidence="3" id="KW-1185">Reference proteome</keyword>
<evidence type="ECO:0008006" key="4">
    <source>
        <dbReference type="Google" id="ProtNLM"/>
    </source>
</evidence>
<comment type="caution">
    <text evidence="2">The sequence shown here is derived from an EMBL/GenBank/DDBJ whole genome shotgun (WGS) entry which is preliminary data.</text>
</comment>
<dbReference type="OrthoDB" id="7054664at2"/>
<dbReference type="AlphaFoldDB" id="A0A226H2B5"/>
<dbReference type="RefSeq" id="WP_089050755.1">
    <property type="nucleotide sequence ID" value="NZ_FXTV01000013.1"/>
</dbReference>
<evidence type="ECO:0000256" key="1">
    <source>
        <dbReference type="SAM" id="SignalP"/>
    </source>
</evidence>
<name>A0A226H2B5_9FLAO</name>
<organism evidence="2 3">
    <name type="scientific">Flavobacterium hercynium</name>
    <dbReference type="NCBI Taxonomy" id="387094"/>
    <lineage>
        <taxon>Bacteria</taxon>
        <taxon>Pseudomonadati</taxon>
        <taxon>Bacteroidota</taxon>
        <taxon>Flavobacteriia</taxon>
        <taxon>Flavobacteriales</taxon>
        <taxon>Flavobacteriaceae</taxon>
        <taxon>Flavobacterium</taxon>
    </lineage>
</organism>
<proteinExistence type="predicted"/>
<feature type="signal peptide" evidence="1">
    <location>
        <begin position="1"/>
        <end position="24"/>
    </location>
</feature>
<dbReference type="Proteomes" id="UP000198345">
    <property type="component" value="Unassembled WGS sequence"/>
</dbReference>
<protein>
    <recommendedName>
        <fullName evidence="4">SH3b domain-containing protein</fullName>
    </recommendedName>
</protein>
<sequence length="249" mass="28826">MYSKNFSSVVLTFTLFLLSFISHAQLAVIYDKDGYVNVRQGETVKSKVIEKIIEGQVFFISLYEDPEPKGEWLKVWLPVNPDPKIKEFLRYKSINEEGFIHKSRILYLNELKKLNLLNQNANKSTLKKDNLQVDVEIKAFDKTKHTISRIKDGGYIIDNKSDFWGFSNSIPRNEFKSIKIIQNNNTYNFPKEALAHLYDLNVEFTSLFLGKNGELYLIVSGGDGSESYEIIWCLKNNRIFSMTVMQTIP</sequence>
<feature type="chain" id="PRO_5012036538" description="SH3b domain-containing protein" evidence="1">
    <location>
        <begin position="25"/>
        <end position="249"/>
    </location>
</feature>
<gene>
    <name evidence="2" type="ORF">B0A66_15460</name>
</gene>
<reference evidence="2 3" key="1">
    <citation type="submission" date="2016-11" db="EMBL/GenBank/DDBJ databases">
        <title>Whole genomes of Flavobacteriaceae.</title>
        <authorList>
            <person name="Stine C."/>
            <person name="Li C."/>
            <person name="Tadesse D."/>
        </authorList>
    </citation>
    <scope>NUCLEOTIDE SEQUENCE [LARGE SCALE GENOMIC DNA]</scope>
    <source>
        <strain evidence="2 3">DSM 18292</strain>
    </source>
</reference>
<evidence type="ECO:0000313" key="3">
    <source>
        <dbReference type="Proteomes" id="UP000198345"/>
    </source>
</evidence>
<evidence type="ECO:0000313" key="2">
    <source>
        <dbReference type="EMBL" id="OXA88335.1"/>
    </source>
</evidence>
<dbReference type="EMBL" id="MUGW01000032">
    <property type="protein sequence ID" value="OXA88335.1"/>
    <property type="molecule type" value="Genomic_DNA"/>
</dbReference>
<keyword evidence="1" id="KW-0732">Signal</keyword>
<accession>A0A226H2B5</accession>